<keyword evidence="4" id="KW-0804">Transcription</keyword>
<accession>A0AAW9NSV4</accession>
<evidence type="ECO:0000256" key="4">
    <source>
        <dbReference type="ARBA" id="ARBA00023163"/>
    </source>
</evidence>
<evidence type="ECO:0000256" key="3">
    <source>
        <dbReference type="ARBA" id="ARBA00023082"/>
    </source>
</evidence>
<gene>
    <name evidence="7" type="ORF">P9B03_11020</name>
</gene>
<dbReference type="SUPFAM" id="SSF88946">
    <property type="entry name" value="Sigma2 domain of RNA polymerase sigma factors"/>
    <property type="match status" value="1"/>
</dbReference>
<dbReference type="Gene3D" id="1.10.10.10">
    <property type="entry name" value="Winged helix-like DNA-binding domain superfamily/Winged helix DNA-binding domain"/>
    <property type="match status" value="1"/>
</dbReference>
<dbReference type="Pfam" id="PF04542">
    <property type="entry name" value="Sigma70_r2"/>
    <property type="match status" value="1"/>
</dbReference>
<sequence>MNADEMRNLMGLYGDYLTRLSYVYVKNWTMAEDIVQDVFIKYFQTQQYKGQASIKTYLAKMTIHKSCDHLRSIKNRLRILEGLWKNKQQTIPSSEQETLQKLEQHAIAKAVLELPIKYREAIVLFYYEEMTSFEIATLLSISENTIKTRLRRGRDLLKTSLSEVQLGGDLYE</sequence>
<dbReference type="Gene3D" id="1.10.1740.10">
    <property type="match status" value="1"/>
</dbReference>
<proteinExistence type="inferred from homology"/>
<dbReference type="InterPro" id="IPR036388">
    <property type="entry name" value="WH-like_DNA-bd_sf"/>
</dbReference>
<organism evidence="7 8">
    <name type="scientific">Metasolibacillus meyeri</name>
    <dbReference type="NCBI Taxonomy" id="1071052"/>
    <lineage>
        <taxon>Bacteria</taxon>
        <taxon>Bacillati</taxon>
        <taxon>Bacillota</taxon>
        <taxon>Bacilli</taxon>
        <taxon>Bacillales</taxon>
        <taxon>Caryophanaceae</taxon>
        <taxon>Metasolibacillus</taxon>
    </lineage>
</organism>
<feature type="domain" description="RNA polymerase sigma factor 70 region 4 type 2" evidence="6">
    <location>
        <begin position="106"/>
        <end position="155"/>
    </location>
</feature>
<dbReference type="InterPro" id="IPR039425">
    <property type="entry name" value="RNA_pol_sigma-70-like"/>
</dbReference>
<dbReference type="GO" id="GO:0003677">
    <property type="term" value="F:DNA binding"/>
    <property type="evidence" value="ECO:0007669"/>
    <property type="project" value="InterPro"/>
</dbReference>
<dbReference type="NCBIfam" id="TIGR02937">
    <property type="entry name" value="sigma70-ECF"/>
    <property type="match status" value="1"/>
</dbReference>
<feature type="domain" description="RNA polymerase sigma-70 region 2" evidence="5">
    <location>
        <begin position="13"/>
        <end position="73"/>
    </location>
</feature>
<dbReference type="InterPro" id="IPR013249">
    <property type="entry name" value="RNA_pol_sigma70_r4_t2"/>
</dbReference>
<evidence type="ECO:0000256" key="2">
    <source>
        <dbReference type="ARBA" id="ARBA00023015"/>
    </source>
</evidence>
<dbReference type="SUPFAM" id="SSF88659">
    <property type="entry name" value="Sigma3 and sigma4 domains of RNA polymerase sigma factors"/>
    <property type="match status" value="1"/>
</dbReference>
<dbReference type="Proteomes" id="UP001344888">
    <property type="component" value="Unassembled WGS sequence"/>
</dbReference>
<name>A0AAW9NSV4_9BACL</name>
<comment type="similarity">
    <text evidence="1">Belongs to the sigma-70 factor family. ECF subfamily.</text>
</comment>
<dbReference type="CDD" id="cd06171">
    <property type="entry name" value="Sigma70_r4"/>
    <property type="match status" value="1"/>
</dbReference>
<dbReference type="PANTHER" id="PTHR43133">
    <property type="entry name" value="RNA POLYMERASE ECF-TYPE SIGMA FACTO"/>
    <property type="match status" value="1"/>
</dbReference>
<keyword evidence="3" id="KW-0731">Sigma factor</keyword>
<keyword evidence="8" id="KW-1185">Reference proteome</keyword>
<dbReference type="GO" id="GO:0006352">
    <property type="term" value="P:DNA-templated transcription initiation"/>
    <property type="evidence" value="ECO:0007669"/>
    <property type="project" value="InterPro"/>
</dbReference>
<evidence type="ECO:0000313" key="7">
    <source>
        <dbReference type="EMBL" id="MEC1179015.1"/>
    </source>
</evidence>
<keyword evidence="2" id="KW-0805">Transcription regulation</keyword>
<dbReference type="InterPro" id="IPR013325">
    <property type="entry name" value="RNA_pol_sigma_r2"/>
</dbReference>
<dbReference type="RefSeq" id="WP_326123504.1">
    <property type="nucleotide sequence ID" value="NZ_JARSFG010000015.1"/>
</dbReference>
<dbReference type="InterPro" id="IPR014284">
    <property type="entry name" value="RNA_pol_sigma-70_dom"/>
</dbReference>
<protein>
    <submittedName>
        <fullName evidence="7">Sigma-70 family RNA polymerase sigma factor</fullName>
    </submittedName>
</protein>
<dbReference type="GO" id="GO:0016987">
    <property type="term" value="F:sigma factor activity"/>
    <property type="evidence" value="ECO:0007669"/>
    <property type="project" value="UniProtKB-KW"/>
</dbReference>
<evidence type="ECO:0000256" key="1">
    <source>
        <dbReference type="ARBA" id="ARBA00010641"/>
    </source>
</evidence>
<evidence type="ECO:0000259" key="5">
    <source>
        <dbReference type="Pfam" id="PF04542"/>
    </source>
</evidence>
<reference evidence="7 8" key="1">
    <citation type="submission" date="2023-03" db="EMBL/GenBank/DDBJ databases">
        <title>Bacillus Genome Sequencing.</title>
        <authorList>
            <person name="Dunlap C."/>
        </authorList>
    </citation>
    <scope>NUCLEOTIDE SEQUENCE [LARGE SCALE GENOMIC DNA]</scope>
    <source>
        <strain evidence="7 8">B-59205</strain>
    </source>
</reference>
<dbReference type="Pfam" id="PF08281">
    <property type="entry name" value="Sigma70_r4_2"/>
    <property type="match status" value="1"/>
</dbReference>
<evidence type="ECO:0000259" key="6">
    <source>
        <dbReference type="Pfam" id="PF08281"/>
    </source>
</evidence>
<comment type="caution">
    <text evidence="7">The sequence shown here is derived from an EMBL/GenBank/DDBJ whole genome shotgun (WGS) entry which is preliminary data.</text>
</comment>
<dbReference type="InterPro" id="IPR007627">
    <property type="entry name" value="RNA_pol_sigma70_r2"/>
</dbReference>
<dbReference type="InterPro" id="IPR013324">
    <property type="entry name" value="RNA_pol_sigma_r3/r4-like"/>
</dbReference>
<dbReference type="EMBL" id="JARSFG010000015">
    <property type="protein sequence ID" value="MEC1179015.1"/>
    <property type="molecule type" value="Genomic_DNA"/>
</dbReference>
<dbReference type="AlphaFoldDB" id="A0AAW9NSV4"/>
<evidence type="ECO:0000313" key="8">
    <source>
        <dbReference type="Proteomes" id="UP001344888"/>
    </source>
</evidence>
<dbReference type="PANTHER" id="PTHR43133:SF60">
    <property type="entry name" value="RNA POLYMERASE SIGMA FACTOR SIGV"/>
    <property type="match status" value="1"/>
</dbReference>